<keyword evidence="3" id="KW-1185">Reference proteome</keyword>
<organism evidence="2 3">
    <name type="scientific">Pholiota conissans</name>
    <dbReference type="NCBI Taxonomy" id="109636"/>
    <lineage>
        <taxon>Eukaryota</taxon>
        <taxon>Fungi</taxon>
        <taxon>Dikarya</taxon>
        <taxon>Basidiomycota</taxon>
        <taxon>Agaricomycotina</taxon>
        <taxon>Agaricomycetes</taxon>
        <taxon>Agaricomycetidae</taxon>
        <taxon>Agaricales</taxon>
        <taxon>Agaricineae</taxon>
        <taxon>Strophariaceae</taxon>
        <taxon>Pholiota</taxon>
    </lineage>
</organism>
<feature type="region of interest" description="Disordered" evidence="1">
    <location>
        <begin position="48"/>
        <end position="68"/>
    </location>
</feature>
<protein>
    <submittedName>
        <fullName evidence="2">Uncharacterized protein</fullName>
    </submittedName>
</protein>
<comment type="caution">
    <text evidence="2">The sequence shown here is derived from an EMBL/GenBank/DDBJ whole genome shotgun (WGS) entry which is preliminary data.</text>
</comment>
<accession>A0A9P6CQ35</accession>
<proteinExistence type="predicted"/>
<dbReference type="Proteomes" id="UP000807469">
    <property type="component" value="Unassembled WGS sequence"/>
</dbReference>
<dbReference type="AlphaFoldDB" id="A0A9P6CQ35"/>
<sequence>MPSTPFKRAFTGKNGSGSHYPPSMLLASWQPPTQRLLFTMPATSTMKTHRSHTDKNANTPVRHTPTLQDPFQMPLITRQPTLPLQTPVNLESSVVFSTLSSTPTVKKCQTTQKVPQEKVQLMWDEYQAKQEECAEKKKVEEEDQRRKLKKACIDTVMQAVKKAGFPMFHDFLDDVLTAEDPIQSSHISQLIINHGSHLFDLMRQRQRNITNDWIITGHQELLQVQCEALALHFQLQQGASVMEILAGFSIKGFLSQAEDVAPLVCDVLKQIGYPGNITMSRYKDRELILSAVLCMLAKSRNEHATEFQTTMGMYFLASGTSKALFDALNHAGFTLSYTQSIHKLKRLGEERLEQT</sequence>
<dbReference type="EMBL" id="MU155369">
    <property type="protein sequence ID" value="KAF9474637.1"/>
    <property type="molecule type" value="Genomic_DNA"/>
</dbReference>
<dbReference type="OrthoDB" id="5424058at2759"/>
<feature type="compositionally biased region" description="Polar residues" evidence="1">
    <location>
        <begin position="56"/>
        <end position="68"/>
    </location>
</feature>
<name>A0A9P6CQ35_9AGAR</name>
<evidence type="ECO:0000313" key="2">
    <source>
        <dbReference type="EMBL" id="KAF9474637.1"/>
    </source>
</evidence>
<evidence type="ECO:0000313" key="3">
    <source>
        <dbReference type="Proteomes" id="UP000807469"/>
    </source>
</evidence>
<evidence type="ECO:0000256" key="1">
    <source>
        <dbReference type="SAM" id="MobiDB-lite"/>
    </source>
</evidence>
<reference evidence="2" key="1">
    <citation type="submission" date="2020-11" db="EMBL/GenBank/DDBJ databases">
        <authorList>
            <consortium name="DOE Joint Genome Institute"/>
            <person name="Ahrendt S."/>
            <person name="Riley R."/>
            <person name="Andreopoulos W."/>
            <person name="Labutti K."/>
            <person name="Pangilinan J."/>
            <person name="Ruiz-Duenas F.J."/>
            <person name="Barrasa J.M."/>
            <person name="Sanchez-Garcia M."/>
            <person name="Camarero S."/>
            <person name="Miyauchi S."/>
            <person name="Serrano A."/>
            <person name="Linde D."/>
            <person name="Babiker R."/>
            <person name="Drula E."/>
            <person name="Ayuso-Fernandez I."/>
            <person name="Pacheco R."/>
            <person name="Padilla G."/>
            <person name="Ferreira P."/>
            <person name="Barriuso J."/>
            <person name="Kellner H."/>
            <person name="Castanera R."/>
            <person name="Alfaro M."/>
            <person name="Ramirez L."/>
            <person name="Pisabarro A.G."/>
            <person name="Kuo A."/>
            <person name="Tritt A."/>
            <person name="Lipzen A."/>
            <person name="He G."/>
            <person name="Yan M."/>
            <person name="Ng V."/>
            <person name="Cullen D."/>
            <person name="Martin F."/>
            <person name="Rosso M.-N."/>
            <person name="Henrissat B."/>
            <person name="Hibbett D."/>
            <person name="Martinez A.T."/>
            <person name="Grigoriev I.V."/>
        </authorList>
    </citation>
    <scope>NUCLEOTIDE SEQUENCE</scope>
    <source>
        <strain evidence="2">CIRM-BRFM 674</strain>
    </source>
</reference>
<gene>
    <name evidence="2" type="ORF">BDN70DRAFT_936502</name>
</gene>